<dbReference type="PANTHER" id="PTHR31571">
    <property type="entry name" value="ALTERED INHERITANCE OF MITOCHONDRIA PROTEIN 6"/>
    <property type="match status" value="1"/>
</dbReference>
<evidence type="ECO:0000313" key="3">
    <source>
        <dbReference type="Proteomes" id="UP000307244"/>
    </source>
</evidence>
<organism evidence="2 3">
    <name type="scientific">Pedobacter frigoris</name>
    <dbReference type="NCBI Taxonomy" id="2571272"/>
    <lineage>
        <taxon>Bacteria</taxon>
        <taxon>Pseudomonadati</taxon>
        <taxon>Bacteroidota</taxon>
        <taxon>Sphingobacteriia</taxon>
        <taxon>Sphingobacteriales</taxon>
        <taxon>Sphingobacteriaceae</taxon>
        <taxon>Pedobacter</taxon>
    </lineage>
</organism>
<dbReference type="PANTHER" id="PTHR31571:SF1">
    <property type="entry name" value="ALTERED INHERITANCE OF MITOCHONDRIA PROTEIN 6"/>
    <property type="match status" value="1"/>
</dbReference>
<dbReference type="GO" id="GO:0006629">
    <property type="term" value="P:lipid metabolic process"/>
    <property type="evidence" value="ECO:0007669"/>
    <property type="project" value="InterPro"/>
</dbReference>
<dbReference type="Gene3D" id="3.20.20.190">
    <property type="entry name" value="Phosphatidylinositol (PI) phosphodiesterase"/>
    <property type="match status" value="1"/>
</dbReference>
<dbReference type="EMBL" id="SWBQ01000004">
    <property type="protein sequence ID" value="TKC05035.1"/>
    <property type="molecule type" value="Genomic_DNA"/>
</dbReference>
<dbReference type="SUPFAM" id="SSF51695">
    <property type="entry name" value="PLC-like phosphodiesterases"/>
    <property type="match status" value="1"/>
</dbReference>
<protein>
    <recommendedName>
        <fullName evidence="1">Altered inheritance of mitochondria protein 6</fullName>
    </recommendedName>
</protein>
<gene>
    <name evidence="2" type="ORF">FA047_14800</name>
</gene>
<dbReference type="GO" id="GO:0008081">
    <property type="term" value="F:phosphoric diester hydrolase activity"/>
    <property type="evidence" value="ECO:0007669"/>
    <property type="project" value="InterPro"/>
</dbReference>
<comment type="caution">
    <text evidence="2">The sequence shown here is derived from an EMBL/GenBank/DDBJ whole genome shotgun (WGS) entry which is preliminary data.</text>
</comment>
<proteinExistence type="predicted"/>
<dbReference type="Pfam" id="PF13653">
    <property type="entry name" value="GDPD_2"/>
    <property type="match status" value="1"/>
</dbReference>
<accession>A0A4U1CIB6</accession>
<reference evidence="2 3" key="1">
    <citation type="submission" date="2019-04" db="EMBL/GenBank/DDBJ databases">
        <title>Pedobacter sp. RP-3-15 sp. nov., isolated from Arctic soil.</title>
        <authorList>
            <person name="Dahal R.H."/>
            <person name="Kim D.-U."/>
        </authorList>
    </citation>
    <scope>NUCLEOTIDE SEQUENCE [LARGE SCALE GENOMIC DNA]</scope>
    <source>
        <strain evidence="2 3">RP-3-15</strain>
    </source>
</reference>
<evidence type="ECO:0000256" key="1">
    <source>
        <dbReference type="ARBA" id="ARBA00014286"/>
    </source>
</evidence>
<name>A0A4U1CIB6_9SPHI</name>
<evidence type="ECO:0000313" key="2">
    <source>
        <dbReference type="EMBL" id="TKC05035.1"/>
    </source>
</evidence>
<dbReference type="InterPro" id="IPR017946">
    <property type="entry name" value="PLC-like_Pdiesterase_TIM-brl"/>
</dbReference>
<sequence length="267" mass="30270">MILVKDLKIRTQFVPLIVIVLCTSAAFAQKYEVNKNAHSHNDYMQSAPFFNAYNNRFASIEIDVFLVGKQLYVAHSKKEIDTTKTIEKLYLEPLLAEIEKNGGKPYKGGGGLQFMIDLKIAGVPALKVLEAKLKPIRKYFDTKNNPNAVRLVLSGSLPTPEQFKDFDKIFFFDGKSGVNYTADQLERIAFFSTSLAQFSKWDGKGRMLAAEQEKALKFVDSVHHVGKPVRFWGNPDTKACWKLFVKMGVDYLNTDSPAKMAKFLKRR</sequence>
<dbReference type="OrthoDB" id="9794455at2"/>
<dbReference type="Proteomes" id="UP000307244">
    <property type="component" value="Unassembled WGS sequence"/>
</dbReference>
<dbReference type="RefSeq" id="WP_136836854.1">
    <property type="nucleotide sequence ID" value="NZ_SWBQ01000004.1"/>
</dbReference>
<dbReference type="AlphaFoldDB" id="A0A4U1CIB6"/>
<keyword evidence="3" id="KW-1185">Reference proteome</keyword>
<dbReference type="InterPro" id="IPR051236">
    <property type="entry name" value="HAT_RTT109-like"/>
</dbReference>